<keyword evidence="2" id="KW-0479">Metal-binding</keyword>
<dbReference type="EMBL" id="PKPP01017536">
    <property type="protein sequence ID" value="PWA36880.1"/>
    <property type="molecule type" value="Genomic_DNA"/>
</dbReference>
<evidence type="ECO:0000256" key="1">
    <source>
        <dbReference type="ARBA" id="ARBA00003291"/>
    </source>
</evidence>
<feature type="domain" description="EF-hand" evidence="5">
    <location>
        <begin position="148"/>
        <end position="183"/>
    </location>
</feature>
<dbReference type="PROSITE" id="PS50222">
    <property type="entry name" value="EF_HAND_2"/>
    <property type="match status" value="4"/>
</dbReference>
<dbReference type="FunFam" id="1.10.238.10:FF:000089">
    <property type="entry name" value="calmodulin-like protein 3"/>
    <property type="match status" value="1"/>
</dbReference>
<gene>
    <name evidence="6" type="ORF">CTI12_AA595990</name>
</gene>
<feature type="domain" description="EF-hand" evidence="5">
    <location>
        <begin position="41"/>
        <end position="76"/>
    </location>
</feature>
<proteinExistence type="predicted"/>
<evidence type="ECO:0000313" key="6">
    <source>
        <dbReference type="EMBL" id="PWA36880.1"/>
    </source>
</evidence>
<comment type="function">
    <text evidence="1">Potential calcium sensor.</text>
</comment>
<evidence type="ECO:0000256" key="3">
    <source>
        <dbReference type="ARBA" id="ARBA00022737"/>
    </source>
</evidence>
<dbReference type="CDD" id="cd00051">
    <property type="entry name" value="EFh"/>
    <property type="match status" value="2"/>
</dbReference>
<dbReference type="GO" id="GO:0005509">
    <property type="term" value="F:calcium ion binding"/>
    <property type="evidence" value="ECO:0007669"/>
    <property type="project" value="InterPro"/>
</dbReference>
<dbReference type="PANTHER" id="PTHR10891">
    <property type="entry name" value="EF-HAND CALCIUM-BINDING DOMAIN CONTAINING PROTEIN"/>
    <property type="match status" value="1"/>
</dbReference>
<dbReference type="InterPro" id="IPR018247">
    <property type="entry name" value="EF_Hand_1_Ca_BS"/>
</dbReference>
<comment type="caution">
    <text evidence="6">The sequence shown here is derived from an EMBL/GenBank/DDBJ whole genome shotgun (WGS) entry which is preliminary data.</text>
</comment>
<dbReference type="Proteomes" id="UP000245207">
    <property type="component" value="Unassembled WGS sequence"/>
</dbReference>
<evidence type="ECO:0000313" key="7">
    <source>
        <dbReference type="Proteomes" id="UP000245207"/>
    </source>
</evidence>
<dbReference type="Gene3D" id="1.10.238.10">
    <property type="entry name" value="EF-hand"/>
    <property type="match status" value="2"/>
</dbReference>
<keyword evidence="7" id="KW-1185">Reference proteome</keyword>
<keyword evidence="3" id="KW-0677">Repeat</keyword>
<dbReference type="OrthoDB" id="26525at2759"/>
<dbReference type="SMART" id="SM00054">
    <property type="entry name" value="EFh"/>
    <property type="match status" value="4"/>
</dbReference>
<dbReference type="InterPro" id="IPR011992">
    <property type="entry name" value="EF-hand-dom_pair"/>
</dbReference>
<organism evidence="6 7">
    <name type="scientific">Artemisia annua</name>
    <name type="common">Sweet wormwood</name>
    <dbReference type="NCBI Taxonomy" id="35608"/>
    <lineage>
        <taxon>Eukaryota</taxon>
        <taxon>Viridiplantae</taxon>
        <taxon>Streptophyta</taxon>
        <taxon>Embryophyta</taxon>
        <taxon>Tracheophyta</taxon>
        <taxon>Spermatophyta</taxon>
        <taxon>Magnoliopsida</taxon>
        <taxon>eudicotyledons</taxon>
        <taxon>Gunneridae</taxon>
        <taxon>Pentapetalae</taxon>
        <taxon>asterids</taxon>
        <taxon>campanulids</taxon>
        <taxon>Asterales</taxon>
        <taxon>Asteraceae</taxon>
        <taxon>Asteroideae</taxon>
        <taxon>Anthemideae</taxon>
        <taxon>Artemisiinae</taxon>
        <taxon>Artemisia</taxon>
    </lineage>
</organism>
<name>A0A2U1KJC2_ARTAN</name>
<evidence type="ECO:0000256" key="4">
    <source>
        <dbReference type="ARBA" id="ARBA00022837"/>
    </source>
</evidence>
<reference evidence="6 7" key="1">
    <citation type="journal article" date="2018" name="Mol. Plant">
        <title>The genome of Artemisia annua provides insight into the evolution of Asteraceae family and artemisinin biosynthesis.</title>
        <authorList>
            <person name="Shen Q."/>
            <person name="Zhang L."/>
            <person name="Liao Z."/>
            <person name="Wang S."/>
            <person name="Yan T."/>
            <person name="Shi P."/>
            <person name="Liu M."/>
            <person name="Fu X."/>
            <person name="Pan Q."/>
            <person name="Wang Y."/>
            <person name="Lv Z."/>
            <person name="Lu X."/>
            <person name="Zhang F."/>
            <person name="Jiang W."/>
            <person name="Ma Y."/>
            <person name="Chen M."/>
            <person name="Hao X."/>
            <person name="Li L."/>
            <person name="Tang Y."/>
            <person name="Lv G."/>
            <person name="Zhou Y."/>
            <person name="Sun X."/>
            <person name="Brodelius P.E."/>
            <person name="Rose J.K.C."/>
            <person name="Tang K."/>
        </authorList>
    </citation>
    <scope>NUCLEOTIDE SEQUENCE [LARGE SCALE GENOMIC DNA]</scope>
    <source>
        <strain evidence="7">cv. Huhao1</strain>
        <tissue evidence="6">Leaf</tissue>
    </source>
</reference>
<feature type="domain" description="EF-hand" evidence="5">
    <location>
        <begin position="112"/>
        <end position="147"/>
    </location>
</feature>
<dbReference type="InterPro" id="IPR002048">
    <property type="entry name" value="EF_hand_dom"/>
</dbReference>
<dbReference type="GO" id="GO:0005737">
    <property type="term" value="C:cytoplasm"/>
    <property type="evidence" value="ECO:0007669"/>
    <property type="project" value="UniProtKB-ARBA"/>
</dbReference>
<evidence type="ECO:0000259" key="5">
    <source>
        <dbReference type="PROSITE" id="PS50222"/>
    </source>
</evidence>
<dbReference type="AlphaFoldDB" id="A0A2U1KJC2"/>
<dbReference type="Pfam" id="PF13499">
    <property type="entry name" value="EF-hand_7"/>
    <property type="match status" value="2"/>
</dbReference>
<accession>A0A2U1KJC2</accession>
<evidence type="ECO:0000256" key="2">
    <source>
        <dbReference type="ARBA" id="ARBA00022723"/>
    </source>
</evidence>
<dbReference type="SUPFAM" id="SSF47473">
    <property type="entry name" value="EF-hand"/>
    <property type="match status" value="1"/>
</dbReference>
<dbReference type="FunFam" id="1.10.238.10:FF:000178">
    <property type="entry name" value="Calmodulin-2 A"/>
    <property type="match status" value="1"/>
</dbReference>
<sequence length="183" mass="21127">MSKMSFLDIQYNISKRKFLRKPSRMFSSSDRQPSGLPMFQPNVNEMRRVFDKFDRDKDGKISRGEYKAILRALKQGGTERDIQKIFEVADLDGDGFIDFKEFMEVQRKGGAVKAVDVQSAFKTFDLDGDGKISVEEVYELMKRLGERCSLQDCRKMVRGVDSNQDGVIDIDEFMTMMTQNMKV</sequence>
<protein>
    <submittedName>
        <fullName evidence="6">Calcium-binding EF-hand family protein</fullName>
    </submittedName>
</protein>
<keyword evidence="4" id="KW-0106">Calcium</keyword>
<dbReference type="PROSITE" id="PS00018">
    <property type="entry name" value="EF_HAND_1"/>
    <property type="match status" value="3"/>
</dbReference>
<dbReference type="InterPro" id="IPR039647">
    <property type="entry name" value="EF_hand_pair_protein_CML-like"/>
</dbReference>
<feature type="domain" description="EF-hand" evidence="5">
    <location>
        <begin position="77"/>
        <end position="111"/>
    </location>
</feature>
<dbReference type="GO" id="GO:0043226">
    <property type="term" value="C:organelle"/>
    <property type="evidence" value="ECO:0007669"/>
    <property type="project" value="UniProtKB-ARBA"/>
</dbReference>
<dbReference type="STRING" id="35608.A0A2U1KJC2"/>